<feature type="coiled-coil region" evidence="1">
    <location>
        <begin position="65"/>
        <end position="92"/>
    </location>
</feature>
<name>A0A0H3K3C1_SYNP6</name>
<dbReference type="AlphaFoldDB" id="A0A0H3K3C1"/>
<dbReference type="Proteomes" id="UP000001175">
    <property type="component" value="Chromosome"/>
</dbReference>
<evidence type="ECO:0000313" key="3">
    <source>
        <dbReference type="Proteomes" id="UP000001175"/>
    </source>
</evidence>
<proteinExistence type="predicted"/>
<evidence type="ECO:0000256" key="1">
    <source>
        <dbReference type="SAM" id="Coils"/>
    </source>
</evidence>
<sequence>MTKRKSPRLHRPRRSRVEPCEPVIDSIPWELYEALRQQHEALLDWVAQLEATVADPLLQPPSVPAAATDAQVQRLRTENQELRDRLDRQQRYICQLKRALESSLEGQVPMELLASLQPTVEAAPSPATIPPVPAELLSSPLEPAIASTTVAPSPRKSFAAVQLPRFREVHRS</sequence>
<dbReference type="KEGG" id="syc:syc1349_d"/>
<keyword evidence="1" id="KW-0175">Coiled coil</keyword>
<dbReference type="EMBL" id="AP008231">
    <property type="protein sequence ID" value="BAD79539.1"/>
    <property type="molecule type" value="Genomic_DNA"/>
</dbReference>
<evidence type="ECO:0000313" key="2">
    <source>
        <dbReference type="EMBL" id="BAD79539.1"/>
    </source>
</evidence>
<protein>
    <submittedName>
        <fullName evidence="2">Uncharacterized protein</fullName>
    </submittedName>
</protein>
<accession>A0A0H3K3C1</accession>
<organism evidence="2 3">
    <name type="scientific">Synechococcus sp. (strain ATCC 27144 / PCC 6301 / SAUG 1402/1)</name>
    <name type="common">Anacystis nidulans</name>
    <dbReference type="NCBI Taxonomy" id="269084"/>
    <lineage>
        <taxon>Bacteria</taxon>
        <taxon>Bacillati</taxon>
        <taxon>Cyanobacteriota</taxon>
        <taxon>Cyanophyceae</taxon>
        <taxon>Synechococcales</taxon>
        <taxon>Synechococcaceae</taxon>
        <taxon>Synechococcus</taxon>
    </lineage>
</organism>
<gene>
    <name evidence="2" type="ordered locus">syc1349_d</name>
</gene>
<dbReference type="GeneID" id="72428969"/>
<dbReference type="RefSeq" id="WP_011243661.1">
    <property type="nucleotide sequence ID" value="NC_006576.1"/>
</dbReference>
<reference evidence="2 3" key="1">
    <citation type="journal article" date="2007" name="Photosyn. Res.">
        <title>Complete nucleotide sequence of the freshwater unicellular cyanobacterium Synechococcus elongatus PCC 6301 chromosome: gene content and organization.</title>
        <authorList>
            <person name="Sugita C."/>
            <person name="Ogata K."/>
            <person name="Shikata M."/>
            <person name="Jikuya H."/>
            <person name="Takano J."/>
            <person name="Furumichi M."/>
            <person name="Kanehisa M."/>
            <person name="Omata T."/>
            <person name="Sugiura M."/>
            <person name="Sugita M."/>
        </authorList>
    </citation>
    <scope>NUCLEOTIDE SEQUENCE [LARGE SCALE GENOMIC DNA]</scope>
    <source>
        <strain evidence="3">ATCC 27144 / PCC 6301 / SAUG 1402/1</strain>
    </source>
</reference>